<evidence type="ECO:0000313" key="2">
    <source>
        <dbReference type="EMBL" id="CAG1840775.1"/>
    </source>
</evidence>
<keyword evidence="1" id="KW-0732">Signal</keyword>
<dbReference type="InParanoid" id="A0A804IJD8"/>
<dbReference type="AlphaFoldDB" id="A0A804IJD8"/>
<keyword evidence="4" id="KW-1185">Reference proteome</keyword>
<organism evidence="3 4">
    <name type="scientific">Musa acuminata subsp. malaccensis</name>
    <name type="common">Wild banana</name>
    <name type="synonym">Musa malaccensis</name>
    <dbReference type="NCBI Taxonomy" id="214687"/>
    <lineage>
        <taxon>Eukaryota</taxon>
        <taxon>Viridiplantae</taxon>
        <taxon>Streptophyta</taxon>
        <taxon>Embryophyta</taxon>
        <taxon>Tracheophyta</taxon>
        <taxon>Spermatophyta</taxon>
        <taxon>Magnoliopsida</taxon>
        <taxon>Liliopsida</taxon>
        <taxon>Zingiberales</taxon>
        <taxon>Musaceae</taxon>
        <taxon>Musa</taxon>
    </lineage>
</organism>
<evidence type="ECO:0000313" key="3">
    <source>
        <dbReference type="EnsemblPlants" id="Ma04_p00310.1"/>
    </source>
</evidence>
<dbReference type="Gramene" id="Ma04_t00310.1">
    <property type="protein sequence ID" value="Ma04_p00310.1"/>
    <property type="gene ID" value="Ma04_g00310"/>
</dbReference>
<reference evidence="2" key="1">
    <citation type="submission" date="2021-03" db="EMBL/GenBank/DDBJ databases">
        <authorList>
            <consortium name="Genoscope - CEA"/>
            <person name="William W."/>
        </authorList>
    </citation>
    <scope>NUCLEOTIDE SEQUENCE</scope>
    <source>
        <strain evidence="2">Doubled-haploid Pahang</strain>
    </source>
</reference>
<name>A0A804IJD8_MUSAM</name>
<dbReference type="Proteomes" id="UP000012960">
    <property type="component" value="Unplaced"/>
</dbReference>
<dbReference type="EnsemblPlants" id="Ma04_t00310.1">
    <property type="protein sequence ID" value="Ma04_p00310.1"/>
    <property type="gene ID" value="Ma04_g00310"/>
</dbReference>
<accession>A0A804IJD8</accession>
<sequence length="60" mass="6243">MANKAILTACLLLVLFAIAFSVEYATVAQAQGLCSVNGDCKSFCGKCIPKCISGQCSCMC</sequence>
<evidence type="ECO:0000256" key="1">
    <source>
        <dbReference type="SAM" id="SignalP"/>
    </source>
</evidence>
<protein>
    <submittedName>
        <fullName evidence="2">(wild Malaysian banana) hypothetical protein</fullName>
    </submittedName>
</protein>
<feature type="signal peptide" evidence="1">
    <location>
        <begin position="1"/>
        <end position="21"/>
    </location>
</feature>
<dbReference type="EMBL" id="HG996469">
    <property type="protein sequence ID" value="CAG1840775.1"/>
    <property type="molecule type" value="Genomic_DNA"/>
</dbReference>
<gene>
    <name evidence="2" type="ORF">GSMUA_105690.1</name>
</gene>
<feature type="chain" id="PRO_5036219774" evidence="1">
    <location>
        <begin position="22"/>
        <end position="60"/>
    </location>
</feature>
<proteinExistence type="predicted"/>
<evidence type="ECO:0000313" key="4">
    <source>
        <dbReference type="Proteomes" id="UP000012960"/>
    </source>
</evidence>
<reference evidence="3" key="2">
    <citation type="submission" date="2021-05" db="UniProtKB">
        <authorList>
            <consortium name="EnsemblPlants"/>
        </authorList>
    </citation>
    <scope>IDENTIFICATION</scope>
    <source>
        <strain evidence="3">subsp. malaccensis</strain>
    </source>
</reference>